<gene>
    <name evidence="2" type="ORF">Nepgr_033217</name>
</gene>
<organism evidence="2 3">
    <name type="scientific">Nepenthes gracilis</name>
    <name type="common">Slender pitcher plant</name>
    <dbReference type="NCBI Taxonomy" id="150966"/>
    <lineage>
        <taxon>Eukaryota</taxon>
        <taxon>Viridiplantae</taxon>
        <taxon>Streptophyta</taxon>
        <taxon>Embryophyta</taxon>
        <taxon>Tracheophyta</taxon>
        <taxon>Spermatophyta</taxon>
        <taxon>Magnoliopsida</taxon>
        <taxon>eudicotyledons</taxon>
        <taxon>Gunneridae</taxon>
        <taxon>Pentapetalae</taxon>
        <taxon>Caryophyllales</taxon>
        <taxon>Nepenthaceae</taxon>
        <taxon>Nepenthes</taxon>
    </lineage>
</organism>
<comment type="caution">
    <text evidence="2">The sequence shown here is derived from an EMBL/GenBank/DDBJ whole genome shotgun (WGS) entry which is preliminary data.</text>
</comment>
<dbReference type="EMBL" id="BSYO01000040">
    <property type="protein sequence ID" value="GMH31374.1"/>
    <property type="molecule type" value="Genomic_DNA"/>
</dbReference>
<evidence type="ECO:0000313" key="3">
    <source>
        <dbReference type="Proteomes" id="UP001279734"/>
    </source>
</evidence>
<feature type="compositionally biased region" description="Polar residues" evidence="1">
    <location>
        <begin position="15"/>
        <end position="30"/>
    </location>
</feature>
<sequence>MQGVAQLSWGLASAPPSSSNYVLQEGTNVGSEPPTLPTDASRELKVEELTELVYASTLAQHGVLVIANALSKEPALGPSAALVEETLDDERSAEGQAGSGDVSFGSPRIRGYKEPGGSSVAFEL</sequence>
<accession>A0AAD3TLH6</accession>
<protein>
    <submittedName>
        <fullName evidence="2">Uncharacterized protein</fullName>
    </submittedName>
</protein>
<feature type="region of interest" description="Disordered" evidence="1">
    <location>
        <begin position="1"/>
        <end position="42"/>
    </location>
</feature>
<feature type="region of interest" description="Disordered" evidence="1">
    <location>
        <begin position="87"/>
        <end position="124"/>
    </location>
</feature>
<evidence type="ECO:0000313" key="2">
    <source>
        <dbReference type="EMBL" id="GMH31374.1"/>
    </source>
</evidence>
<dbReference type="Proteomes" id="UP001279734">
    <property type="component" value="Unassembled WGS sequence"/>
</dbReference>
<evidence type="ECO:0000256" key="1">
    <source>
        <dbReference type="SAM" id="MobiDB-lite"/>
    </source>
</evidence>
<reference evidence="2" key="1">
    <citation type="submission" date="2023-05" db="EMBL/GenBank/DDBJ databases">
        <title>Nepenthes gracilis genome sequencing.</title>
        <authorList>
            <person name="Fukushima K."/>
        </authorList>
    </citation>
    <scope>NUCLEOTIDE SEQUENCE</scope>
    <source>
        <strain evidence="2">SING2019-196</strain>
    </source>
</reference>
<name>A0AAD3TLH6_NEPGR</name>
<proteinExistence type="predicted"/>
<keyword evidence="3" id="KW-1185">Reference proteome</keyword>
<dbReference type="AlphaFoldDB" id="A0AAD3TLH6"/>